<name>F2U4T6_SALR5</name>
<dbReference type="Gene3D" id="1.10.287.110">
    <property type="entry name" value="DnaJ domain"/>
    <property type="match status" value="1"/>
</dbReference>
<dbReference type="KEGG" id="sre:PTSG_03310"/>
<organism evidence="4">
    <name type="scientific">Salpingoeca rosetta (strain ATCC 50818 / BSB-021)</name>
    <dbReference type="NCBI Taxonomy" id="946362"/>
    <lineage>
        <taxon>Eukaryota</taxon>
        <taxon>Choanoflagellata</taxon>
        <taxon>Craspedida</taxon>
        <taxon>Salpingoecidae</taxon>
        <taxon>Salpingoeca</taxon>
    </lineage>
</organism>
<evidence type="ECO:0000256" key="1">
    <source>
        <dbReference type="SAM" id="MobiDB-lite"/>
    </source>
</evidence>
<sequence>MSSGWLVAMMTGVVGVRCARRHMQRCCAVVVCNARGQRPSPVSVWRRHWSMESVSSIRRPKFVDFKLSDEDALEAVQKWLPKLAPNAIKKALQEQHPTRAFLPFWTYEVEVHSKFRGEVGVSQARAAWEPEASSYSVHSDQNWRDTQGWLDVGDRHFAATIPEMQVYAGFTFRRQNVQALKGSFVKDAVEFDPSAHQHALEGATVYPYEMTPEFSWSLIRARINDLEAEMAEAVLKQYYAAESVRYVRTKTTVLNCAMQAVYMPAYIFTVSAGDRVFRTFVSGVSGEVGGQKIYSSVTLGTIASVVAGAATSVFIPEPTTVAFAAGLPGVVAGALTKLFPGYMQARYDERLRREIDRQRQLTQRALDEGVQFEHQARELTSQARADRESIQTTQLPAEELADPEAVYAALGLQDLKQNASLFDIKEHFRRAVWHVYPQRLQSSTAQREYEAICAAYRRLRNDKTRWEYDERAVEARRKELAAAAEQRQQQHQQQQQQQQQQRQNQQ</sequence>
<dbReference type="GeneID" id="16076474"/>
<feature type="domain" description="J" evidence="2">
    <location>
        <begin position="405"/>
        <end position="472"/>
    </location>
</feature>
<evidence type="ECO:0000313" key="3">
    <source>
        <dbReference type="EMBL" id="EGD82652.1"/>
    </source>
</evidence>
<accession>F2U4T6</accession>
<dbReference type="EMBL" id="GL832961">
    <property type="protein sequence ID" value="EGD82652.1"/>
    <property type="molecule type" value="Genomic_DNA"/>
</dbReference>
<dbReference type="PROSITE" id="PS50076">
    <property type="entry name" value="DNAJ_2"/>
    <property type="match status" value="1"/>
</dbReference>
<dbReference type="InterPro" id="IPR036869">
    <property type="entry name" value="J_dom_sf"/>
</dbReference>
<feature type="region of interest" description="Disordered" evidence="1">
    <location>
        <begin position="478"/>
        <end position="506"/>
    </location>
</feature>
<feature type="compositionally biased region" description="Low complexity" evidence="1">
    <location>
        <begin position="481"/>
        <end position="506"/>
    </location>
</feature>
<dbReference type="AlphaFoldDB" id="F2U4T6"/>
<dbReference type="SUPFAM" id="SSF46565">
    <property type="entry name" value="Chaperone J-domain"/>
    <property type="match status" value="1"/>
</dbReference>
<dbReference type="RefSeq" id="XP_004995888.1">
    <property type="nucleotide sequence ID" value="XM_004995831.1"/>
</dbReference>
<dbReference type="eggNOG" id="KOG0714">
    <property type="taxonomic scope" value="Eukaryota"/>
</dbReference>
<dbReference type="OrthoDB" id="445556at2759"/>
<feature type="region of interest" description="Disordered" evidence="1">
    <location>
        <begin position="377"/>
        <end position="397"/>
    </location>
</feature>
<gene>
    <name evidence="3" type="ORF">PTSG_03310</name>
</gene>
<dbReference type="InterPro" id="IPR001623">
    <property type="entry name" value="DnaJ_domain"/>
</dbReference>
<keyword evidence="4" id="KW-1185">Reference proteome</keyword>
<dbReference type="Proteomes" id="UP000007799">
    <property type="component" value="Unassembled WGS sequence"/>
</dbReference>
<reference evidence="3" key="1">
    <citation type="submission" date="2009-08" db="EMBL/GenBank/DDBJ databases">
        <title>Annotation of Salpingoeca rosetta.</title>
        <authorList>
            <consortium name="The Broad Institute Genome Sequencing Platform"/>
            <person name="Russ C."/>
            <person name="Cuomo C."/>
            <person name="Burger G."/>
            <person name="Gray M.W."/>
            <person name="Holland P.W.H."/>
            <person name="King N."/>
            <person name="Lang F.B.F."/>
            <person name="Roger A.J."/>
            <person name="Ruiz-Trillo I."/>
            <person name="Young S.K."/>
            <person name="Zeng Q."/>
            <person name="Gargeya S."/>
            <person name="Alvarado L."/>
            <person name="Berlin A."/>
            <person name="Chapman S.B."/>
            <person name="Chen Z."/>
            <person name="Freedman E."/>
            <person name="Gellesch M."/>
            <person name="Goldberg J."/>
            <person name="Griggs A."/>
            <person name="Gujja S."/>
            <person name="Heilman E."/>
            <person name="Heiman D."/>
            <person name="Howarth C."/>
            <person name="Mehta T."/>
            <person name="Neiman D."/>
            <person name="Pearson M."/>
            <person name="Roberts A."/>
            <person name="Saif S."/>
            <person name="Shea T."/>
            <person name="Shenoy N."/>
            <person name="Sisk P."/>
            <person name="Stolte C."/>
            <person name="Sykes S."/>
            <person name="White J."/>
            <person name="Yandava C."/>
            <person name="Haas B."/>
            <person name="Nusbaum C."/>
            <person name="Birren B."/>
        </authorList>
    </citation>
    <scope>NUCLEOTIDE SEQUENCE [LARGE SCALE GENOMIC DNA]</scope>
    <source>
        <strain evidence="3">ATCC 50818</strain>
    </source>
</reference>
<evidence type="ECO:0000259" key="2">
    <source>
        <dbReference type="PROSITE" id="PS50076"/>
    </source>
</evidence>
<dbReference type="InParanoid" id="F2U4T6"/>
<protein>
    <recommendedName>
        <fullName evidence="2">J domain-containing protein</fullName>
    </recommendedName>
</protein>
<dbReference type="OMA" id="YSLRKMY"/>
<proteinExistence type="predicted"/>
<evidence type="ECO:0000313" key="4">
    <source>
        <dbReference type="Proteomes" id="UP000007799"/>
    </source>
</evidence>